<name>A0A0L8GCG0_OCTBM</name>
<organism evidence="2">
    <name type="scientific">Octopus bimaculoides</name>
    <name type="common">California two-spotted octopus</name>
    <dbReference type="NCBI Taxonomy" id="37653"/>
    <lineage>
        <taxon>Eukaryota</taxon>
        <taxon>Metazoa</taxon>
        <taxon>Spiralia</taxon>
        <taxon>Lophotrochozoa</taxon>
        <taxon>Mollusca</taxon>
        <taxon>Cephalopoda</taxon>
        <taxon>Coleoidea</taxon>
        <taxon>Octopodiformes</taxon>
        <taxon>Octopoda</taxon>
        <taxon>Incirrata</taxon>
        <taxon>Octopodidae</taxon>
        <taxon>Octopus</taxon>
    </lineage>
</organism>
<proteinExistence type="predicted"/>
<feature type="region of interest" description="Disordered" evidence="1">
    <location>
        <begin position="1"/>
        <end position="29"/>
    </location>
</feature>
<sequence>MSYQENSPTGQSQYPRSGPRSDIFLGPSENNATEYDEVIDRRGWCNQMLYNVACVNSKAKILNVYFGEYV</sequence>
<accession>A0A0L8GCG0</accession>
<gene>
    <name evidence="2" type="ORF">OCBIM_22035736mg</name>
</gene>
<feature type="compositionally biased region" description="Polar residues" evidence="1">
    <location>
        <begin position="1"/>
        <end position="15"/>
    </location>
</feature>
<dbReference type="EMBL" id="KQ422521">
    <property type="protein sequence ID" value="KOF74717.1"/>
    <property type="molecule type" value="Genomic_DNA"/>
</dbReference>
<reference evidence="2" key="1">
    <citation type="submission" date="2015-07" db="EMBL/GenBank/DDBJ databases">
        <title>MeaNS - Measles Nucleotide Surveillance Program.</title>
        <authorList>
            <person name="Tran T."/>
            <person name="Druce J."/>
        </authorList>
    </citation>
    <scope>NUCLEOTIDE SEQUENCE</scope>
    <source>
        <strain evidence="2">UCB-OBI-ISO-001</strain>
        <tissue evidence="2">Gonad</tissue>
    </source>
</reference>
<protein>
    <submittedName>
        <fullName evidence="2">Uncharacterized protein</fullName>
    </submittedName>
</protein>
<evidence type="ECO:0000313" key="2">
    <source>
        <dbReference type="EMBL" id="KOF74717.1"/>
    </source>
</evidence>
<evidence type="ECO:0000256" key="1">
    <source>
        <dbReference type="SAM" id="MobiDB-lite"/>
    </source>
</evidence>
<dbReference type="AlphaFoldDB" id="A0A0L8GCG0"/>